<dbReference type="eggNOG" id="COG0688">
    <property type="taxonomic scope" value="Bacteria"/>
</dbReference>
<feature type="chain" id="PRO_5023567291" description="Phosphatidylserine decarboxylase beta chain" evidence="11">
    <location>
        <begin position="1"/>
        <end position="173"/>
    </location>
</feature>
<feature type="active site" description="Schiff-base intermediate with substrate; via pyruvic acid" evidence="11">
    <location>
        <position position="174"/>
    </location>
</feature>
<evidence type="ECO:0000256" key="10">
    <source>
        <dbReference type="ARBA" id="ARBA00023317"/>
    </source>
</evidence>
<dbReference type="InterPro" id="IPR003817">
    <property type="entry name" value="PS_Dcarbxylase"/>
</dbReference>
<evidence type="ECO:0000256" key="11">
    <source>
        <dbReference type="HAMAP-Rule" id="MF_00664"/>
    </source>
</evidence>
<comment type="subunit">
    <text evidence="11">Heterodimer of a large membrane-associated beta subunit and a small pyruvoyl-containing alpha subunit.</text>
</comment>
<gene>
    <name evidence="11" type="primary">psd</name>
    <name evidence="13" type="ordered locus">Tlie_0394</name>
</gene>
<keyword evidence="6 11" id="KW-0865">Zymogen</keyword>
<comment type="subcellular location">
    <subcellularLocation>
        <location evidence="11">Cell membrane</location>
        <topology evidence="11">Peripheral membrane protein</topology>
    </subcellularLocation>
</comment>
<dbReference type="KEGG" id="tli:Tlie_0394"/>
<dbReference type="PANTHER" id="PTHR35809">
    <property type="entry name" value="ARCHAETIDYLSERINE DECARBOXYLASE PROENZYME-RELATED"/>
    <property type="match status" value="1"/>
</dbReference>
<keyword evidence="14" id="KW-1185">Reference proteome</keyword>
<feature type="modified residue" description="Pyruvic acid (Ser); by autocatalysis" evidence="11">
    <location>
        <position position="174"/>
    </location>
</feature>
<keyword evidence="12" id="KW-1133">Transmembrane helix</keyword>
<keyword evidence="12" id="KW-0812">Transmembrane</keyword>
<comment type="PTM">
    <text evidence="11">Is synthesized initially as an inactive proenzyme. Formation of the active enzyme involves a self-maturation process in which the active site pyruvoyl group is generated from an internal serine residue via an autocatalytic post-translational modification. Two non-identical subunits are generated from the proenzyme in this reaction, and the pyruvate is formed at the N-terminus of the alpha chain, which is derived from the carboxyl end of the proenzyme. The post-translation cleavage follows an unusual pathway, termed non-hydrolytic serinolysis, in which the side chain hydroxyl group of the serine supplies its oxygen atom to form the C-terminus of the beta chain, while the remainder of the serine residue undergoes an oxidative deamination to produce ammonia and the pyruvoyl prosthetic group on the alpha chain.</text>
</comment>
<dbReference type="STRING" id="580340.Tlie_0394"/>
<dbReference type="GO" id="GO:0004609">
    <property type="term" value="F:phosphatidylserine decarboxylase activity"/>
    <property type="evidence" value="ECO:0007669"/>
    <property type="project" value="UniProtKB-UniRule"/>
</dbReference>
<dbReference type="HAMAP" id="MF_00664">
    <property type="entry name" value="PS_decarb_PSD_A"/>
    <property type="match status" value="1"/>
</dbReference>
<evidence type="ECO:0000256" key="7">
    <source>
        <dbReference type="ARBA" id="ARBA00023209"/>
    </source>
</evidence>
<evidence type="ECO:0000256" key="6">
    <source>
        <dbReference type="ARBA" id="ARBA00023145"/>
    </source>
</evidence>
<evidence type="ECO:0000256" key="2">
    <source>
        <dbReference type="ARBA" id="ARBA00022516"/>
    </source>
</evidence>
<dbReference type="InterPro" id="IPR033175">
    <property type="entry name" value="PSD-A"/>
</dbReference>
<dbReference type="PANTHER" id="PTHR35809:SF1">
    <property type="entry name" value="ARCHAETIDYLSERINE DECARBOXYLASE PROENZYME-RELATED"/>
    <property type="match status" value="1"/>
</dbReference>
<dbReference type="OrthoDB" id="9790893at2"/>
<proteinExistence type="inferred from homology"/>
<comment type="similarity">
    <text evidence="11">Belongs to the phosphatidylserine decarboxylase family. PSD-A subfamily.</text>
</comment>
<evidence type="ECO:0000313" key="13">
    <source>
        <dbReference type="EMBL" id="AER66129.1"/>
    </source>
</evidence>
<organism evidence="13 14">
    <name type="scientific">Thermovirga lienii (strain ATCC BAA-1197 / DSM 17291 / Cas60314)</name>
    <dbReference type="NCBI Taxonomy" id="580340"/>
    <lineage>
        <taxon>Bacteria</taxon>
        <taxon>Thermotogati</taxon>
        <taxon>Synergistota</taxon>
        <taxon>Synergistia</taxon>
        <taxon>Synergistales</taxon>
        <taxon>Thermovirgaceae</taxon>
        <taxon>Thermovirga</taxon>
    </lineage>
</organism>
<evidence type="ECO:0000256" key="8">
    <source>
        <dbReference type="ARBA" id="ARBA00023239"/>
    </source>
</evidence>
<comment type="pathway">
    <text evidence="11">Phospholipid metabolism; phosphatidylethanolamine biosynthesis; phosphatidylethanolamine from CDP-diacylglycerol: step 2/2.</text>
</comment>
<sequence length="210" mass="23180">MKIASEGRASILVALALCLGFSFLNIYLAALFGVVGLFLLWFYRDPEREAPNIEGAWVSPADGKVVEIERAYHPFTGEACKVGIFMSPLDVHVNRCPYDGDVAFLEYAPGKKWMAFEPKASELNERFYVGLDTKRGRAMVVQIAGFLARRISSTVNMGERLKRGDRIGMIKLGSKVDLYLPDGVNPVVKVGDRVKAGISIIGEDSFEEKA</sequence>
<reference evidence="14" key="1">
    <citation type="submission" date="2011-10" db="EMBL/GenBank/DDBJ databases">
        <title>The complete genome of chromosome of Thermovirga lienii DSM 17291.</title>
        <authorList>
            <consortium name="US DOE Joint Genome Institute (JGI-PGF)"/>
            <person name="Lucas S."/>
            <person name="Copeland A."/>
            <person name="Lapidus A."/>
            <person name="Glavina del Rio T."/>
            <person name="Dalin E."/>
            <person name="Tice H."/>
            <person name="Bruce D."/>
            <person name="Goodwin L."/>
            <person name="Pitluck S."/>
            <person name="Peters L."/>
            <person name="Mikhailova N."/>
            <person name="Saunders E."/>
            <person name="Kyrpides N."/>
            <person name="Mavromatis K."/>
            <person name="Ivanova N."/>
            <person name="Last F.I."/>
            <person name="Brettin T."/>
            <person name="Detter J.C."/>
            <person name="Han C."/>
            <person name="Larimer F."/>
            <person name="Land M."/>
            <person name="Hauser L."/>
            <person name="Markowitz V."/>
            <person name="Cheng J.-F."/>
            <person name="Hugenholtz P."/>
            <person name="Woyke T."/>
            <person name="Wu D."/>
            <person name="Spring S."/>
            <person name="Schroeder M."/>
            <person name="Brambilla E.-M."/>
            <person name="Klenk H.-P."/>
            <person name="Eisen J.A."/>
        </authorList>
    </citation>
    <scope>NUCLEOTIDE SEQUENCE [LARGE SCALE GENOMIC DNA]</scope>
    <source>
        <strain evidence="14">ATCC BAA-1197 / DSM 17291 / Cas60314</strain>
    </source>
</reference>
<comment type="catalytic activity">
    <reaction evidence="11">
        <text>a 1,2-diacyl-sn-glycero-3-phospho-L-serine + H(+) = a 1,2-diacyl-sn-glycero-3-phosphoethanolamine + CO2</text>
        <dbReference type="Rhea" id="RHEA:20828"/>
        <dbReference type="ChEBI" id="CHEBI:15378"/>
        <dbReference type="ChEBI" id="CHEBI:16526"/>
        <dbReference type="ChEBI" id="CHEBI:57262"/>
        <dbReference type="ChEBI" id="CHEBI:64612"/>
        <dbReference type="EC" id="4.1.1.65"/>
    </reaction>
</comment>
<feature type="chain" id="PRO_5023567292" description="Phosphatidylserine decarboxylase alpha chain" evidence="11">
    <location>
        <begin position="174"/>
        <end position="210"/>
    </location>
</feature>
<dbReference type="HOGENOM" id="CLU_072492_1_0_0"/>
<dbReference type="GO" id="GO:0005886">
    <property type="term" value="C:plasma membrane"/>
    <property type="evidence" value="ECO:0007669"/>
    <property type="project" value="UniProtKB-SubCell"/>
</dbReference>
<dbReference type="Pfam" id="PF02666">
    <property type="entry name" value="PS_Dcarbxylase"/>
    <property type="match status" value="1"/>
</dbReference>
<evidence type="ECO:0000256" key="5">
    <source>
        <dbReference type="ARBA" id="ARBA00023136"/>
    </source>
</evidence>
<feature type="site" description="Cleavage (non-hydrolytic); by autocatalysis" evidence="11">
    <location>
        <begin position="173"/>
        <end position="174"/>
    </location>
</feature>
<accession>G7V795</accession>
<keyword evidence="9 11" id="KW-1208">Phospholipid metabolism</keyword>
<dbReference type="NCBIfam" id="NF003685">
    <property type="entry name" value="PRK05305.2-5"/>
    <property type="match status" value="1"/>
</dbReference>
<dbReference type="EMBL" id="CP003096">
    <property type="protein sequence ID" value="AER66129.1"/>
    <property type="molecule type" value="Genomic_DNA"/>
</dbReference>
<keyword evidence="2 11" id="KW-0444">Lipid biosynthesis</keyword>
<keyword evidence="5 11" id="KW-0472">Membrane</keyword>
<keyword evidence="10 11" id="KW-0670">Pyruvate</keyword>
<evidence type="ECO:0000256" key="4">
    <source>
        <dbReference type="ARBA" id="ARBA00023098"/>
    </source>
</evidence>
<evidence type="ECO:0000256" key="12">
    <source>
        <dbReference type="SAM" id="Phobius"/>
    </source>
</evidence>
<keyword evidence="3 11" id="KW-0210">Decarboxylase</keyword>
<dbReference type="UniPathway" id="UPA00558">
    <property type="reaction ID" value="UER00616"/>
</dbReference>
<dbReference type="EC" id="4.1.1.65" evidence="11"/>
<comment type="function">
    <text evidence="11">Catalyzes the formation of phosphatidylethanolamine (PtdEtn) from phosphatidylserine (PtdSer).</text>
</comment>
<dbReference type="Proteomes" id="UP000005868">
    <property type="component" value="Chromosome"/>
</dbReference>
<dbReference type="GO" id="GO:0006646">
    <property type="term" value="P:phosphatidylethanolamine biosynthetic process"/>
    <property type="evidence" value="ECO:0007669"/>
    <property type="project" value="UniProtKB-UniRule"/>
</dbReference>
<evidence type="ECO:0000256" key="9">
    <source>
        <dbReference type="ARBA" id="ARBA00023264"/>
    </source>
</evidence>
<evidence type="ECO:0000256" key="3">
    <source>
        <dbReference type="ARBA" id="ARBA00022793"/>
    </source>
</evidence>
<protein>
    <recommendedName>
        <fullName evidence="11">Phosphatidylserine decarboxylase proenzyme</fullName>
        <ecNumber evidence="11">4.1.1.65</ecNumber>
    </recommendedName>
    <component>
        <recommendedName>
            <fullName evidence="11">Phosphatidylserine decarboxylase alpha chain</fullName>
        </recommendedName>
    </component>
    <component>
        <recommendedName>
            <fullName evidence="11">Phosphatidylserine decarboxylase beta chain</fullName>
        </recommendedName>
    </component>
</protein>
<keyword evidence="8 11" id="KW-0456">Lyase</keyword>
<name>G7V795_THELD</name>
<keyword evidence="7 11" id="KW-0594">Phospholipid biosynthesis</keyword>
<feature type="transmembrane region" description="Helical" evidence="12">
    <location>
        <begin position="12"/>
        <end position="43"/>
    </location>
</feature>
<evidence type="ECO:0000256" key="1">
    <source>
        <dbReference type="ARBA" id="ARBA00022475"/>
    </source>
</evidence>
<evidence type="ECO:0000313" key="14">
    <source>
        <dbReference type="Proteomes" id="UP000005868"/>
    </source>
</evidence>
<comment type="cofactor">
    <cofactor evidence="11">
        <name>pyruvate</name>
        <dbReference type="ChEBI" id="CHEBI:15361"/>
    </cofactor>
    <text evidence="11">Binds 1 pyruvoyl group covalently per subunit.</text>
</comment>
<keyword evidence="4 11" id="KW-0443">Lipid metabolism</keyword>
<reference evidence="13 14" key="2">
    <citation type="journal article" date="2012" name="Stand. Genomic Sci.">
        <title>Genome sequence of the moderately thermophilic, amino-acid-degrading and sulfur-reducing bacterium Thermovirga lienii type strain (Cas60314(T)).</title>
        <authorList>
            <person name="Goker M."/>
            <person name="Saunders E."/>
            <person name="Lapidus A."/>
            <person name="Nolan M."/>
            <person name="Lucas S."/>
            <person name="Hammon N."/>
            <person name="Deshpande S."/>
            <person name="Cheng J.F."/>
            <person name="Han C."/>
            <person name="Tapia R."/>
            <person name="Goodwin L.A."/>
            <person name="Pitluck S."/>
            <person name="Liolios K."/>
            <person name="Mavromatis K."/>
            <person name="Pagani I."/>
            <person name="Ivanova N."/>
            <person name="Mikhailova N."/>
            <person name="Pati A."/>
            <person name="Chen A."/>
            <person name="Palaniappan K."/>
            <person name="Land M."/>
            <person name="Chang Y.J."/>
            <person name="Jeffries C.D."/>
            <person name="Brambilla E.M."/>
            <person name="Rohde M."/>
            <person name="Spring S."/>
            <person name="Detter J.C."/>
            <person name="Woyke T."/>
            <person name="Bristow J."/>
            <person name="Eisen J.A."/>
            <person name="Markowitz V."/>
            <person name="Hugenholtz P."/>
            <person name="Kyrpides N.C."/>
            <person name="Klenk H.P."/>
        </authorList>
    </citation>
    <scope>NUCLEOTIDE SEQUENCE [LARGE SCALE GENOMIC DNA]</scope>
    <source>
        <strain evidence="14">ATCC BAA-1197 / DSM 17291 / Cas60314</strain>
    </source>
</reference>
<keyword evidence="1 11" id="KW-1003">Cell membrane</keyword>
<dbReference type="AlphaFoldDB" id="G7V795"/>